<dbReference type="Proteomes" id="UP001155587">
    <property type="component" value="Unassembled WGS sequence"/>
</dbReference>
<accession>A0A9X3CUI8</accession>
<proteinExistence type="predicted"/>
<dbReference type="AlphaFoldDB" id="A0A9X3CUI8"/>
<comment type="caution">
    <text evidence="1">The sequence shown here is derived from an EMBL/GenBank/DDBJ whole genome shotgun (WGS) entry which is preliminary data.</text>
</comment>
<sequence>MTNKTIQQHTDTVNELLNQPGVLHPMGCQYRWANEQDTAEELWLICGSFINDINHALSSFDRGKLEAQLNYGGILIDGQHHSTPIRLNNKLVSDDWLLQLRKAIDALYLYVCSFHLNHDLVSFCPLSLPLKTSVLALRQSQTKALLQNPKFSSILAPYAYDYDSNISEHGVWVSSIRLIIVLKKLRHHLELNPFLLLIQTNLLIAHIDKTLKTLTRFYALTMPFFVSNDQIKKDFEFPVNQDYQAQNLNGHNWFSG</sequence>
<gene>
    <name evidence="1" type="ORF">MD535_22205</name>
</gene>
<dbReference type="EMBL" id="JAKRRY010000045">
    <property type="protein sequence ID" value="MCW8348705.1"/>
    <property type="molecule type" value="Genomic_DNA"/>
</dbReference>
<evidence type="ECO:0000313" key="1">
    <source>
        <dbReference type="EMBL" id="MCW8348705.1"/>
    </source>
</evidence>
<evidence type="ECO:0000313" key="2">
    <source>
        <dbReference type="Proteomes" id="UP001155587"/>
    </source>
</evidence>
<organism evidence="1 2">
    <name type="scientific">Vibrio qingdaonensis</name>
    <dbReference type="NCBI Taxonomy" id="2829491"/>
    <lineage>
        <taxon>Bacteria</taxon>
        <taxon>Pseudomonadati</taxon>
        <taxon>Pseudomonadota</taxon>
        <taxon>Gammaproteobacteria</taxon>
        <taxon>Vibrionales</taxon>
        <taxon>Vibrionaceae</taxon>
        <taxon>Vibrio</taxon>
    </lineage>
</organism>
<reference evidence="1" key="1">
    <citation type="submission" date="2022-02" db="EMBL/GenBank/DDBJ databases">
        <title>Vibrio sp. nov, a new bacterium isolated from seawater.</title>
        <authorList>
            <person name="Yuan Y."/>
        </authorList>
    </citation>
    <scope>NUCLEOTIDE SEQUENCE</scope>
    <source>
        <strain evidence="1">ZSDZ65</strain>
    </source>
</reference>
<dbReference type="RefSeq" id="WP_265677306.1">
    <property type="nucleotide sequence ID" value="NZ_JAKRRY010000045.1"/>
</dbReference>
<keyword evidence="2" id="KW-1185">Reference proteome</keyword>
<protein>
    <submittedName>
        <fullName evidence="1">Uncharacterized protein</fullName>
    </submittedName>
</protein>
<name>A0A9X3CUI8_9VIBR</name>